<dbReference type="eggNOG" id="KOG0197">
    <property type="taxonomic scope" value="Eukaryota"/>
</dbReference>
<keyword evidence="7" id="KW-1185">Reference proteome</keyword>
<evidence type="ECO:0000259" key="4">
    <source>
        <dbReference type="PROSITE" id="PS50011"/>
    </source>
</evidence>
<dbReference type="OrthoDB" id="635774at2759"/>
<dbReference type="AlphaFoldDB" id="T1EFH9"/>
<feature type="domain" description="Protein kinase" evidence="4">
    <location>
        <begin position="1"/>
        <end position="238"/>
    </location>
</feature>
<gene>
    <name evidence="6" type="primary">20195331</name>
    <name evidence="5" type="ORF">HELRODRAFT_112224</name>
</gene>
<dbReference type="SUPFAM" id="SSF56112">
    <property type="entry name" value="Protein kinase-like (PK-like)"/>
    <property type="match status" value="1"/>
</dbReference>
<dbReference type="GO" id="GO:0005524">
    <property type="term" value="F:ATP binding"/>
    <property type="evidence" value="ECO:0007669"/>
    <property type="project" value="UniProtKB-KW"/>
</dbReference>
<dbReference type="PROSITE" id="PS50011">
    <property type="entry name" value="PROTEIN_KINASE_DOM"/>
    <property type="match status" value="1"/>
</dbReference>
<dbReference type="InterPro" id="IPR050198">
    <property type="entry name" value="Non-receptor_tyrosine_kinases"/>
</dbReference>
<feature type="transmembrane region" description="Helical" evidence="3">
    <location>
        <begin position="278"/>
        <end position="295"/>
    </location>
</feature>
<dbReference type="InterPro" id="IPR011009">
    <property type="entry name" value="Kinase-like_dom_sf"/>
</dbReference>
<evidence type="ECO:0000256" key="3">
    <source>
        <dbReference type="SAM" id="Phobius"/>
    </source>
</evidence>
<dbReference type="InterPro" id="IPR001245">
    <property type="entry name" value="Ser-Thr/Tyr_kinase_cat_dom"/>
</dbReference>
<protein>
    <recommendedName>
        <fullName evidence="4">Protein kinase domain-containing protein</fullName>
    </recommendedName>
</protein>
<dbReference type="PRINTS" id="PR00109">
    <property type="entry name" value="TYRKINASE"/>
</dbReference>
<dbReference type="GeneID" id="20195331"/>
<proteinExistence type="predicted"/>
<reference evidence="5 7" key="2">
    <citation type="journal article" date="2013" name="Nature">
        <title>Insights into bilaterian evolution from three spiralian genomes.</title>
        <authorList>
            <person name="Simakov O."/>
            <person name="Marletaz F."/>
            <person name="Cho S.J."/>
            <person name="Edsinger-Gonzales E."/>
            <person name="Havlak P."/>
            <person name="Hellsten U."/>
            <person name="Kuo D.H."/>
            <person name="Larsson T."/>
            <person name="Lv J."/>
            <person name="Arendt D."/>
            <person name="Savage R."/>
            <person name="Osoegawa K."/>
            <person name="de Jong P."/>
            <person name="Grimwood J."/>
            <person name="Chapman J.A."/>
            <person name="Shapiro H."/>
            <person name="Aerts A."/>
            <person name="Otillar R.P."/>
            <person name="Terry A.Y."/>
            <person name="Boore J.L."/>
            <person name="Grigoriev I.V."/>
            <person name="Lindberg D.R."/>
            <person name="Seaver E.C."/>
            <person name="Weisblat D.A."/>
            <person name="Putnam N.H."/>
            <person name="Rokhsar D.S."/>
        </authorList>
    </citation>
    <scope>NUCLEOTIDE SEQUENCE</scope>
</reference>
<dbReference type="CTD" id="20195331"/>
<dbReference type="EnsemblMetazoa" id="HelroT112224">
    <property type="protein sequence ID" value="HelroP112224"/>
    <property type="gene ID" value="HelroG112224"/>
</dbReference>
<evidence type="ECO:0000313" key="7">
    <source>
        <dbReference type="Proteomes" id="UP000015101"/>
    </source>
</evidence>
<dbReference type="STRING" id="6412.T1EFH9"/>
<dbReference type="EMBL" id="AMQM01004604">
    <property type="status" value="NOT_ANNOTATED_CDS"/>
    <property type="molecule type" value="Genomic_DNA"/>
</dbReference>
<dbReference type="HOGENOM" id="CLU_000288_7_40_1"/>
<evidence type="ECO:0000313" key="6">
    <source>
        <dbReference type="EnsemblMetazoa" id="HelroP112224"/>
    </source>
</evidence>
<name>T1EFH9_HELRO</name>
<dbReference type="InterPro" id="IPR000719">
    <property type="entry name" value="Prot_kinase_dom"/>
</dbReference>
<dbReference type="Proteomes" id="UP000015101">
    <property type="component" value="Unassembled WGS sequence"/>
</dbReference>
<keyword evidence="3" id="KW-0472">Membrane</keyword>
<dbReference type="Gene3D" id="1.10.510.10">
    <property type="entry name" value="Transferase(Phosphotransferase) domain 1"/>
    <property type="match status" value="1"/>
</dbReference>
<dbReference type="RefSeq" id="XP_009018448.1">
    <property type="nucleotide sequence ID" value="XM_009020200.1"/>
</dbReference>
<dbReference type="GO" id="GO:0004672">
    <property type="term" value="F:protein kinase activity"/>
    <property type="evidence" value="ECO:0007669"/>
    <property type="project" value="InterPro"/>
</dbReference>
<organism evidence="6 7">
    <name type="scientific">Helobdella robusta</name>
    <name type="common">Californian leech</name>
    <dbReference type="NCBI Taxonomy" id="6412"/>
    <lineage>
        <taxon>Eukaryota</taxon>
        <taxon>Metazoa</taxon>
        <taxon>Spiralia</taxon>
        <taxon>Lophotrochozoa</taxon>
        <taxon>Annelida</taxon>
        <taxon>Clitellata</taxon>
        <taxon>Hirudinea</taxon>
        <taxon>Rhynchobdellida</taxon>
        <taxon>Glossiphoniidae</taxon>
        <taxon>Helobdella</taxon>
    </lineage>
</organism>
<reference evidence="6" key="3">
    <citation type="submission" date="2015-06" db="UniProtKB">
        <authorList>
            <consortium name="EnsemblMetazoa"/>
        </authorList>
    </citation>
    <scope>IDENTIFICATION</scope>
</reference>
<accession>T1EFH9</accession>
<dbReference type="FunFam" id="1.10.510.10:FF:001634">
    <property type="entry name" value="Uncharacterized protein"/>
    <property type="match status" value="1"/>
</dbReference>
<dbReference type="PANTHER" id="PTHR24418">
    <property type="entry name" value="TYROSINE-PROTEIN KINASE"/>
    <property type="match status" value="1"/>
</dbReference>
<evidence type="ECO:0000256" key="1">
    <source>
        <dbReference type="ARBA" id="ARBA00022741"/>
    </source>
</evidence>
<dbReference type="EMBL" id="KB096633">
    <property type="protein sequence ID" value="ESO03300.1"/>
    <property type="molecule type" value="Genomic_DNA"/>
</dbReference>
<dbReference type="GO" id="GO:0005886">
    <property type="term" value="C:plasma membrane"/>
    <property type="evidence" value="ECO:0000318"/>
    <property type="project" value="GO_Central"/>
</dbReference>
<evidence type="ECO:0000256" key="2">
    <source>
        <dbReference type="ARBA" id="ARBA00022840"/>
    </source>
</evidence>
<dbReference type="KEGG" id="hro:HELRODRAFT_112224"/>
<reference evidence="7" key="1">
    <citation type="submission" date="2012-12" db="EMBL/GenBank/DDBJ databases">
        <authorList>
            <person name="Hellsten U."/>
            <person name="Grimwood J."/>
            <person name="Chapman J.A."/>
            <person name="Shapiro H."/>
            <person name="Aerts A."/>
            <person name="Otillar R.P."/>
            <person name="Terry A.Y."/>
            <person name="Boore J.L."/>
            <person name="Simakov O."/>
            <person name="Marletaz F."/>
            <person name="Cho S.-J."/>
            <person name="Edsinger-Gonzales E."/>
            <person name="Havlak P."/>
            <person name="Kuo D.-H."/>
            <person name="Larsson T."/>
            <person name="Lv J."/>
            <person name="Arendt D."/>
            <person name="Savage R."/>
            <person name="Osoegawa K."/>
            <person name="de Jong P."/>
            <person name="Lindberg D.R."/>
            <person name="Seaver E.C."/>
            <person name="Weisblat D.A."/>
            <person name="Putnam N.H."/>
            <person name="Grigoriev I.V."/>
            <person name="Rokhsar D.S."/>
        </authorList>
    </citation>
    <scope>NUCLEOTIDE SEQUENCE</scope>
</reference>
<keyword evidence="2" id="KW-0067">ATP-binding</keyword>
<dbReference type="Pfam" id="PF07714">
    <property type="entry name" value="PK_Tyr_Ser-Thr"/>
    <property type="match status" value="1"/>
</dbReference>
<sequence>MVSGAFAKNDYHLREDDDDFVDQANVMAGLDHANVLKLLGVSFKLKPMFIVTELFSCRNLKEALWNNDVDQNVCNLFSICFQITSAMAYLESQKFIIIRNLSAKSFVISNKATVKLINFTKARKVVDDSYVGDTSESVNVKRSSLEVLDGCNYSSKSDVWSAGVVMWEVFSEGEKPYIGLSPELIIRFVFQGGRLSKPALCPSDLFDVIHKCWLPQPKNRPSFQQLKLKLAGKSSVYLYPPQPFEKPSFSPDCPSFKSPPIGSRGKSVDRLGLVNTRVNVSVIIILDAILFFGFIK</sequence>
<keyword evidence="3" id="KW-0812">Transmembrane</keyword>
<keyword evidence="3" id="KW-1133">Transmembrane helix</keyword>
<dbReference type="InParanoid" id="T1EFH9"/>
<evidence type="ECO:0000313" key="5">
    <source>
        <dbReference type="EMBL" id="ESO03300.1"/>
    </source>
</evidence>
<keyword evidence="1" id="KW-0547">Nucleotide-binding</keyword>